<accession>A0A2G8RLQ0</accession>
<dbReference type="AlphaFoldDB" id="A0A2G8RLQ0"/>
<evidence type="ECO:0000313" key="7">
    <source>
        <dbReference type="Proteomes" id="UP000231259"/>
    </source>
</evidence>
<evidence type="ECO:0000256" key="3">
    <source>
        <dbReference type="ARBA" id="ARBA00022643"/>
    </source>
</evidence>
<evidence type="ECO:0000256" key="2">
    <source>
        <dbReference type="ARBA" id="ARBA00022630"/>
    </source>
</evidence>
<dbReference type="GO" id="GO:0016491">
    <property type="term" value="F:oxidoreductase activity"/>
    <property type="evidence" value="ECO:0007669"/>
    <property type="project" value="UniProtKB-KW"/>
</dbReference>
<gene>
    <name evidence="6" type="ORF">P775_00510</name>
</gene>
<dbReference type="RefSeq" id="WP_099909125.1">
    <property type="nucleotide sequence ID" value="NZ_AWWI01000012.1"/>
</dbReference>
<dbReference type="EMBL" id="AWWI01000012">
    <property type="protein sequence ID" value="PIL22198.1"/>
    <property type="molecule type" value="Genomic_DNA"/>
</dbReference>
<sequence length="188" mass="19922">MSVSVVGIAGSFSQPSRTRELVAQGTERAALLTNGTARVFDMIDFGPSLGAALRADELDANAAAILERILTADALVVGSPVYKGSYTGLFKHLFDLIPPEALKEKPILLTATGGGYRHALVIEHQLRPLFGFFEAATVPTGIYASGEDFPDGVNLSETLEARLTDGVAQLVARVPVQLTERPVPAFAD</sequence>
<comment type="caution">
    <text evidence="6">The sequence shown here is derived from an EMBL/GenBank/DDBJ whole genome shotgun (WGS) entry which is preliminary data.</text>
</comment>
<dbReference type="Pfam" id="PF03358">
    <property type="entry name" value="FMN_red"/>
    <property type="match status" value="1"/>
</dbReference>
<dbReference type="InterPro" id="IPR029039">
    <property type="entry name" value="Flavoprotein-like_sf"/>
</dbReference>
<reference evidence="6 7" key="1">
    <citation type="submission" date="2013-09" db="EMBL/GenBank/DDBJ databases">
        <title>Genome sequencing of Phaeobacter antarcticus sp. nov. SM1211.</title>
        <authorList>
            <person name="Zhang X.-Y."/>
            <person name="Liu C."/>
            <person name="Chen X.-L."/>
            <person name="Xie B.-B."/>
            <person name="Qin Q.-L."/>
            <person name="Rong J.-C."/>
            <person name="Zhang Y.-Z."/>
        </authorList>
    </citation>
    <scope>NUCLEOTIDE SEQUENCE [LARGE SCALE GENOMIC DNA]</scope>
    <source>
        <strain evidence="6 7">SM1211</strain>
    </source>
</reference>
<dbReference type="InterPro" id="IPR005025">
    <property type="entry name" value="FMN_Rdtase-like_dom"/>
</dbReference>
<dbReference type="Proteomes" id="UP000231259">
    <property type="component" value="Unassembled WGS sequence"/>
</dbReference>
<keyword evidence="4" id="KW-0560">Oxidoreductase</keyword>
<dbReference type="PANTHER" id="PTHR43408:SF2">
    <property type="entry name" value="FMN REDUCTASE (NADPH)"/>
    <property type="match status" value="1"/>
</dbReference>
<dbReference type="InterPro" id="IPR051814">
    <property type="entry name" value="NAD(P)H-dep_FMN_reductase"/>
</dbReference>
<evidence type="ECO:0000259" key="5">
    <source>
        <dbReference type="Pfam" id="PF03358"/>
    </source>
</evidence>
<keyword evidence="7" id="KW-1185">Reference proteome</keyword>
<dbReference type="InterPro" id="IPR019912">
    <property type="entry name" value="FMN_Rdtase_MsuE-like"/>
</dbReference>
<evidence type="ECO:0000256" key="4">
    <source>
        <dbReference type="ARBA" id="ARBA00023002"/>
    </source>
</evidence>
<dbReference type="OrthoDB" id="1643408at2"/>
<organism evidence="6 7">
    <name type="scientific">Puniceibacterium antarcticum</name>
    <dbReference type="NCBI Taxonomy" id="1206336"/>
    <lineage>
        <taxon>Bacteria</taxon>
        <taxon>Pseudomonadati</taxon>
        <taxon>Pseudomonadota</taxon>
        <taxon>Alphaproteobacteria</taxon>
        <taxon>Rhodobacterales</taxon>
        <taxon>Paracoccaceae</taxon>
        <taxon>Puniceibacterium</taxon>
    </lineage>
</organism>
<evidence type="ECO:0000256" key="1">
    <source>
        <dbReference type="ARBA" id="ARBA00005990"/>
    </source>
</evidence>
<dbReference type="PANTHER" id="PTHR43408">
    <property type="entry name" value="FMN REDUCTASE (NADPH)"/>
    <property type="match status" value="1"/>
</dbReference>
<name>A0A2G8RLQ0_9RHOB</name>
<comment type="similarity">
    <text evidence="1">Belongs to the SsuE family.</text>
</comment>
<evidence type="ECO:0000313" key="6">
    <source>
        <dbReference type="EMBL" id="PIL22198.1"/>
    </source>
</evidence>
<keyword evidence="2" id="KW-0285">Flavoprotein</keyword>
<feature type="domain" description="NADPH-dependent FMN reductase-like" evidence="5">
    <location>
        <begin position="4"/>
        <end position="147"/>
    </location>
</feature>
<keyword evidence="3" id="KW-0288">FMN</keyword>
<dbReference type="SUPFAM" id="SSF52218">
    <property type="entry name" value="Flavoproteins"/>
    <property type="match status" value="1"/>
</dbReference>
<dbReference type="NCBIfam" id="TIGR03566">
    <property type="entry name" value="FMN_reduc_MsuE"/>
    <property type="match status" value="1"/>
</dbReference>
<protein>
    <recommendedName>
        <fullName evidence="5">NADPH-dependent FMN reductase-like domain-containing protein</fullName>
    </recommendedName>
</protein>
<dbReference type="Gene3D" id="3.40.50.360">
    <property type="match status" value="1"/>
</dbReference>
<proteinExistence type="inferred from homology"/>